<feature type="transmembrane region" description="Helical" evidence="1">
    <location>
        <begin position="49"/>
        <end position="75"/>
    </location>
</feature>
<dbReference type="OrthoDB" id="1190950at2"/>
<dbReference type="RefSeq" id="WP_073317820.1">
    <property type="nucleotide sequence ID" value="NZ_FQYP01000007.1"/>
</dbReference>
<gene>
    <name evidence="2" type="ORF">SAMN04488508_10755</name>
</gene>
<protein>
    <submittedName>
        <fullName evidence="2">Uncharacterized protein</fullName>
    </submittedName>
</protein>
<organism evidence="2 3">
    <name type="scientific">Aquimarina spongiae</name>
    <dbReference type="NCBI Taxonomy" id="570521"/>
    <lineage>
        <taxon>Bacteria</taxon>
        <taxon>Pseudomonadati</taxon>
        <taxon>Bacteroidota</taxon>
        <taxon>Flavobacteriia</taxon>
        <taxon>Flavobacteriales</taxon>
        <taxon>Flavobacteriaceae</taxon>
        <taxon>Aquimarina</taxon>
    </lineage>
</organism>
<accession>A0A1M6I1F4</accession>
<keyword evidence="1" id="KW-1133">Transmembrane helix</keyword>
<dbReference type="AlphaFoldDB" id="A0A1M6I1F4"/>
<reference evidence="3" key="1">
    <citation type="submission" date="2016-11" db="EMBL/GenBank/DDBJ databases">
        <authorList>
            <person name="Varghese N."/>
            <person name="Submissions S."/>
        </authorList>
    </citation>
    <scope>NUCLEOTIDE SEQUENCE [LARGE SCALE GENOMIC DNA]</scope>
    <source>
        <strain evidence="3">DSM 22623</strain>
    </source>
</reference>
<sequence length="113" mass="13368">MTIEELKSNLKWWESKRWIYNVLVGISGVIAIFNALAEIPYQWGLEDTLGIIIWGIGANIFYSLGTLFELFEWYYLNNKIGIKNFRLFFFISGTFVSSIYTFWCVIVYFNDYV</sequence>
<feature type="transmembrane region" description="Helical" evidence="1">
    <location>
        <begin position="87"/>
        <end position="109"/>
    </location>
</feature>
<evidence type="ECO:0000313" key="3">
    <source>
        <dbReference type="Proteomes" id="UP000184432"/>
    </source>
</evidence>
<feature type="transmembrane region" description="Helical" evidence="1">
    <location>
        <begin position="18"/>
        <end position="37"/>
    </location>
</feature>
<dbReference type="Proteomes" id="UP000184432">
    <property type="component" value="Unassembled WGS sequence"/>
</dbReference>
<proteinExistence type="predicted"/>
<keyword evidence="1" id="KW-0812">Transmembrane</keyword>
<evidence type="ECO:0000313" key="2">
    <source>
        <dbReference type="EMBL" id="SHJ28291.1"/>
    </source>
</evidence>
<name>A0A1M6I1F4_9FLAO</name>
<keyword evidence="3" id="KW-1185">Reference proteome</keyword>
<dbReference type="EMBL" id="FQYP01000007">
    <property type="protein sequence ID" value="SHJ28291.1"/>
    <property type="molecule type" value="Genomic_DNA"/>
</dbReference>
<keyword evidence="1" id="KW-0472">Membrane</keyword>
<dbReference type="STRING" id="570521.SAMN04488508_10755"/>
<evidence type="ECO:0000256" key="1">
    <source>
        <dbReference type="SAM" id="Phobius"/>
    </source>
</evidence>